<dbReference type="EMBL" id="AB930127">
    <property type="protein sequence ID" value="BAT22918.1"/>
    <property type="molecule type" value="Genomic_DNA"/>
</dbReference>
<name>A0A0P0YP61_STACP</name>
<organism evidence="1">
    <name type="scientific">Staphylococcus capitis subsp. urealyticus</name>
    <dbReference type="NCBI Taxonomy" id="74703"/>
    <lineage>
        <taxon>Bacteria</taxon>
        <taxon>Bacillati</taxon>
        <taxon>Bacillota</taxon>
        <taxon>Bacilli</taxon>
        <taxon>Bacillales</taxon>
        <taxon>Staphylococcaceae</taxon>
        <taxon>Staphylococcus</taxon>
    </lineage>
</organism>
<reference evidence="1" key="1">
    <citation type="submission" date="2014-04" db="EMBL/GenBank/DDBJ databases">
        <authorList>
            <person name="Xu Y.W."/>
            <person name="Yang Q."/>
        </authorList>
    </citation>
    <scope>NUCLEOTIDE SEQUENCE</scope>
    <source>
        <strain evidence="1">TFGsc1</strain>
    </source>
</reference>
<protein>
    <submittedName>
        <fullName evidence="1">Uncharacterized protein</fullName>
    </submittedName>
</protein>
<proteinExistence type="predicted"/>
<dbReference type="AlphaFoldDB" id="A0A0P0YP61"/>
<reference evidence="1" key="2">
    <citation type="journal article" date="2015" name="PLoS ONE">
        <title>Skin Commensal Staphylococci May Act as Reservoir for Fusidic Acid Resistance Genes.</title>
        <authorList>
            <person name="Hung W.-C."/>
            <person name="Chen H.-J."/>
            <person name="Lin Y.-T."/>
            <person name="Tsai J.-C."/>
            <person name="Chen C.-W."/>
            <person name="Lu H.-H."/>
            <person name="Tseng S.-P."/>
            <person name="Jheng Y.-Y."/>
            <person name="Leong K.H."/>
            <person name="Teng L.-J."/>
        </authorList>
    </citation>
    <scope>NUCLEOTIDE SEQUENCE</scope>
    <source>
        <strain evidence="1">TFGsc1</strain>
    </source>
</reference>
<accession>A0A0P0YP61</accession>
<evidence type="ECO:0000313" key="1">
    <source>
        <dbReference type="EMBL" id="BAT22918.1"/>
    </source>
</evidence>
<sequence length="60" mass="7241">MILKQNKSILYYIEEQKISEYELLLKYNPLIINRKIRSIEMQIEESYHLNVSHMENLVSG</sequence>